<dbReference type="EMBL" id="JACGWS010000010">
    <property type="protein sequence ID" value="MBC8756307.1"/>
    <property type="molecule type" value="Genomic_DNA"/>
</dbReference>
<proteinExistence type="predicted"/>
<reference evidence="1 2" key="1">
    <citation type="submission" date="2020-07" db="EMBL/GenBank/DDBJ databases">
        <title>Description of Kordia aestuariivivens sp. nov., isolated from a tidal flat.</title>
        <authorList>
            <person name="Park S."/>
            <person name="Yoon J.-H."/>
        </authorList>
    </citation>
    <scope>NUCLEOTIDE SEQUENCE [LARGE SCALE GENOMIC DNA]</scope>
    <source>
        <strain evidence="1 2">YSTF-M3</strain>
    </source>
</reference>
<accession>A0ABR7QCR3</accession>
<evidence type="ECO:0000313" key="2">
    <source>
        <dbReference type="Proteomes" id="UP000619238"/>
    </source>
</evidence>
<dbReference type="Proteomes" id="UP000619238">
    <property type="component" value="Unassembled WGS sequence"/>
</dbReference>
<comment type="caution">
    <text evidence="1">The sequence shown here is derived from an EMBL/GenBank/DDBJ whole genome shotgun (WGS) entry which is preliminary data.</text>
</comment>
<organism evidence="1 2">
    <name type="scientific">Kordia aestuariivivens</name>
    <dbReference type="NCBI Taxonomy" id="2759037"/>
    <lineage>
        <taxon>Bacteria</taxon>
        <taxon>Pseudomonadati</taxon>
        <taxon>Bacteroidota</taxon>
        <taxon>Flavobacteriia</taxon>
        <taxon>Flavobacteriales</taxon>
        <taxon>Flavobacteriaceae</taxon>
        <taxon>Kordia</taxon>
    </lineage>
</organism>
<keyword evidence="2" id="KW-1185">Reference proteome</keyword>
<evidence type="ECO:0000313" key="1">
    <source>
        <dbReference type="EMBL" id="MBC8756307.1"/>
    </source>
</evidence>
<name>A0ABR7QCR3_9FLAO</name>
<gene>
    <name evidence="1" type="ORF">H2O64_16655</name>
</gene>
<dbReference type="RefSeq" id="WP_187563346.1">
    <property type="nucleotide sequence ID" value="NZ_JACGWS010000010.1"/>
</dbReference>
<protein>
    <submittedName>
        <fullName evidence="1">Uncharacterized protein</fullName>
    </submittedName>
</protein>
<sequence length="245" mass="28283">MKYIVYKNNIDKGGGSCSSESELTVYLNSLIQKFNHRYNKNIGFFSDELLEGESLIIAKNIIESELTDLIENYHIDSDPNGFGRSALKVNILGKERILDHFRCKLDQIIYSLDGLLGFFNRTIEKNGKVSIYGLGHIDVLDCNLIWELKKIIRETGHCTVKNLKKEIEYIFHIDGLIKRKPDIINERLKKLDKYNYLIISDDTIETTEKGKVVDVWTNFIEKTVTIEKEELKKRFANNGNRCASP</sequence>